<name>A0ABU6QG32_9FABA</name>
<evidence type="ECO:0000313" key="2">
    <source>
        <dbReference type="Proteomes" id="UP001341840"/>
    </source>
</evidence>
<protein>
    <recommendedName>
        <fullName evidence="3">Secreted protein</fullName>
    </recommendedName>
</protein>
<accession>A0ABU6QG32</accession>
<evidence type="ECO:0008006" key="3">
    <source>
        <dbReference type="Google" id="ProtNLM"/>
    </source>
</evidence>
<keyword evidence="2" id="KW-1185">Reference proteome</keyword>
<reference evidence="1 2" key="1">
    <citation type="journal article" date="2023" name="Plants (Basel)">
        <title>Bridging the Gap: Combining Genomics and Transcriptomics Approaches to Understand Stylosanthes scabra, an Orphan Legume from the Brazilian Caatinga.</title>
        <authorList>
            <person name="Ferreira-Neto J.R.C."/>
            <person name="da Silva M.D."/>
            <person name="Binneck E."/>
            <person name="de Melo N.F."/>
            <person name="da Silva R.H."/>
            <person name="de Melo A.L.T.M."/>
            <person name="Pandolfi V."/>
            <person name="Bustamante F.O."/>
            <person name="Brasileiro-Vidal A.C."/>
            <person name="Benko-Iseppon A.M."/>
        </authorList>
    </citation>
    <scope>NUCLEOTIDE SEQUENCE [LARGE SCALE GENOMIC DNA]</scope>
    <source>
        <tissue evidence="1">Leaves</tissue>
    </source>
</reference>
<gene>
    <name evidence="1" type="ORF">PIB30_043673</name>
</gene>
<organism evidence="1 2">
    <name type="scientific">Stylosanthes scabra</name>
    <dbReference type="NCBI Taxonomy" id="79078"/>
    <lineage>
        <taxon>Eukaryota</taxon>
        <taxon>Viridiplantae</taxon>
        <taxon>Streptophyta</taxon>
        <taxon>Embryophyta</taxon>
        <taxon>Tracheophyta</taxon>
        <taxon>Spermatophyta</taxon>
        <taxon>Magnoliopsida</taxon>
        <taxon>eudicotyledons</taxon>
        <taxon>Gunneridae</taxon>
        <taxon>Pentapetalae</taxon>
        <taxon>rosids</taxon>
        <taxon>fabids</taxon>
        <taxon>Fabales</taxon>
        <taxon>Fabaceae</taxon>
        <taxon>Papilionoideae</taxon>
        <taxon>50 kb inversion clade</taxon>
        <taxon>dalbergioids sensu lato</taxon>
        <taxon>Dalbergieae</taxon>
        <taxon>Pterocarpus clade</taxon>
        <taxon>Stylosanthes</taxon>
    </lineage>
</organism>
<dbReference type="EMBL" id="JASCZI010000256">
    <property type="protein sequence ID" value="MED6110502.1"/>
    <property type="molecule type" value="Genomic_DNA"/>
</dbReference>
<dbReference type="Proteomes" id="UP001341840">
    <property type="component" value="Unassembled WGS sequence"/>
</dbReference>
<evidence type="ECO:0000313" key="1">
    <source>
        <dbReference type="EMBL" id="MED6110502.1"/>
    </source>
</evidence>
<sequence>MLCPFSVLVPTSALGEAPKYGIAVEDRKIAESLRLHRVKNQATRKRKICRFETTRLAQSESERNASISEFFSTALTLEFLRLFLTPLRVLAGEVLSHS</sequence>
<comment type="caution">
    <text evidence="1">The sequence shown here is derived from an EMBL/GenBank/DDBJ whole genome shotgun (WGS) entry which is preliminary data.</text>
</comment>
<proteinExistence type="predicted"/>